<proteinExistence type="inferred from homology"/>
<evidence type="ECO:0000256" key="2">
    <source>
        <dbReference type="ARBA" id="ARBA00023136"/>
    </source>
</evidence>
<evidence type="ECO:0000259" key="6">
    <source>
        <dbReference type="Pfam" id="PF04355"/>
    </source>
</evidence>
<dbReference type="RefSeq" id="WP_311651753.1">
    <property type="nucleotide sequence ID" value="NZ_JAVRIB010000003.1"/>
</dbReference>
<evidence type="ECO:0000313" key="8">
    <source>
        <dbReference type="Proteomes" id="UP001251857"/>
    </source>
</evidence>
<gene>
    <name evidence="4 7" type="primary">bamE</name>
    <name evidence="7" type="ORF">RM532_03490</name>
</gene>
<dbReference type="InterPro" id="IPR007450">
    <property type="entry name" value="BamE_dom"/>
</dbReference>
<dbReference type="InterPro" id="IPR026592">
    <property type="entry name" value="BamE"/>
</dbReference>
<keyword evidence="2 4" id="KW-0472">Membrane</keyword>
<evidence type="ECO:0000256" key="3">
    <source>
        <dbReference type="ARBA" id="ARBA00023237"/>
    </source>
</evidence>
<keyword evidence="8" id="KW-1185">Reference proteome</keyword>
<evidence type="ECO:0000256" key="4">
    <source>
        <dbReference type="HAMAP-Rule" id="MF_00925"/>
    </source>
</evidence>
<keyword evidence="1 4" id="KW-0732">Signal</keyword>
<evidence type="ECO:0000256" key="1">
    <source>
        <dbReference type="ARBA" id="ARBA00022729"/>
    </source>
</evidence>
<reference evidence="7 8" key="1">
    <citation type="submission" date="2023-09" db="EMBL/GenBank/DDBJ databases">
        <authorList>
            <person name="Rey-Velasco X."/>
        </authorList>
    </citation>
    <scope>NUCLEOTIDE SEQUENCE [LARGE SCALE GENOMIC DNA]</scope>
    <source>
        <strain evidence="7 8">W335</strain>
    </source>
</reference>
<comment type="subunit">
    <text evidence="4">Part of the Bam complex.</text>
</comment>
<dbReference type="Proteomes" id="UP001251857">
    <property type="component" value="Unassembled WGS sequence"/>
</dbReference>
<accession>A0ABU3BXI0</accession>
<dbReference type="Pfam" id="PF04355">
    <property type="entry name" value="BamE"/>
    <property type="match status" value="1"/>
</dbReference>
<dbReference type="PANTHER" id="PTHR37482:SF1">
    <property type="entry name" value="OUTER MEMBRANE PROTEIN ASSEMBLY FACTOR BAME"/>
    <property type="match status" value="1"/>
</dbReference>
<name>A0ABU3BXI0_9GAMM</name>
<dbReference type="PROSITE" id="PS51257">
    <property type="entry name" value="PROKAR_LIPOPROTEIN"/>
    <property type="match status" value="1"/>
</dbReference>
<organism evidence="7 8">
    <name type="scientific">Spectribacter hydrogenoxidans</name>
    <dbReference type="NCBI Taxonomy" id="3075608"/>
    <lineage>
        <taxon>Bacteria</taxon>
        <taxon>Pseudomonadati</taxon>
        <taxon>Pseudomonadota</taxon>
        <taxon>Gammaproteobacteria</taxon>
        <taxon>Salinisphaerales</taxon>
        <taxon>Salinisphaeraceae</taxon>
        <taxon>Spectribacter</taxon>
    </lineage>
</organism>
<dbReference type="PANTHER" id="PTHR37482">
    <property type="entry name" value="OUTER MEMBRANE PROTEIN ASSEMBLY FACTOR BAME"/>
    <property type="match status" value="1"/>
</dbReference>
<evidence type="ECO:0000313" key="7">
    <source>
        <dbReference type="EMBL" id="MDT0634016.1"/>
    </source>
</evidence>
<comment type="subcellular location">
    <subcellularLocation>
        <location evidence="4">Cell outer membrane</location>
        <topology evidence="4">Lipid-anchor</topology>
    </subcellularLocation>
</comment>
<feature type="domain" description="Outer membrane protein assembly factor BamE" evidence="6">
    <location>
        <begin position="29"/>
        <end position="96"/>
    </location>
</feature>
<feature type="compositionally biased region" description="Polar residues" evidence="5">
    <location>
        <begin position="129"/>
        <end position="140"/>
    </location>
</feature>
<dbReference type="Gene3D" id="3.30.1450.10">
    <property type="match status" value="1"/>
</dbReference>
<comment type="similarity">
    <text evidence="4">Belongs to the BamE family.</text>
</comment>
<dbReference type="HAMAP" id="MF_00925">
    <property type="entry name" value="OM_assembly_BamE"/>
    <property type="match status" value="1"/>
</dbReference>
<dbReference type="InterPro" id="IPR037873">
    <property type="entry name" value="BamE-like"/>
</dbReference>
<feature type="compositionally biased region" description="Acidic residues" evidence="5">
    <location>
        <begin position="112"/>
        <end position="122"/>
    </location>
</feature>
<dbReference type="EMBL" id="JAVRIB010000003">
    <property type="protein sequence ID" value="MDT0634016.1"/>
    <property type="molecule type" value="Genomic_DNA"/>
</dbReference>
<comment type="caution">
    <text evidence="7">The sequence shown here is derived from an EMBL/GenBank/DDBJ whole genome shotgun (WGS) entry which is preliminary data.</text>
</comment>
<protein>
    <recommendedName>
        <fullName evidence="4">Outer membrane protein assembly factor BamE</fullName>
    </recommendedName>
</protein>
<keyword evidence="4" id="KW-0449">Lipoprotein</keyword>
<keyword evidence="3 4" id="KW-0998">Cell outer membrane</keyword>
<feature type="region of interest" description="Disordered" evidence="5">
    <location>
        <begin position="100"/>
        <end position="140"/>
    </location>
</feature>
<keyword evidence="4" id="KW-0564">Palmitate</keyword>
<evidence type="ECO:0000256" key="5">
    <source>
        <dbReference type="SAM" id="MobiDB-lite"/>
    </source>
</evidence>
<comment type="function">
    <text evidence="4">Part of the outer membrane protein assembly complex, which is involved in assembly and insertion of beta-barrel proteins into the outer membrane.</text>
</comment>
<sequence length="140" mass="15652">MKRTLILLAGLSLAGCALPSYYRVPVLQGNVVTQDKVQQLELGMTPPQVRYLLGTPLVVSNFEPNRWDYLFYYRNTRGQARESKLSLHFSEGALASIDGDESYEALLPEEQQQIDDDPDDLETPPVIDNSGNDGRQTPIP</sequence>